<dbReference type="GO" id="GO:0004803">
    <property type="term" value="F:transposase activity"/>
    <property type="evidence" value="ECO:0007669"/>
    <property type="project" value="InterPro"/>
</dbReference>
<dbReference type="InterPro" id="IPR002525">
    <property type="entry name" value="Transp_IS110-like_N"/>
</dbReference>
<dbReference type="AlphaFoldDB" id="A0A644WR97"/>
<dbReference type="GO" id="GO:0003677">
    <property type="term" value="F:DNA binding"/>
    <property type="evidence" value="ECO:0007669"/>
    <property type="project" value="InterPro"/>
</dbReference>
<name>A0A644WR97_9ZZZZ</name>
<evidence type="ECO:0000259" key="1">
    <source>
        <dbReference type="Pfam" id="PF01548"/>
    </source>
</evidence>
<dbReference type="EMBL" id="VSSQ01001213">
    <property type="protein sequence ID" value="MPM06262.1"/>
    <property type="molecule type" value="Genomic_DNA"/>
</dbReference>
<dbReference type="Pfam" id="PF01548">
    <property type="entry name" value="DEDD_Tnp_IS110"/>
    <property type="match status" value="1"/>
</dbReference>
<dbReference type="GO" id="GO:0006313">
    <property type="term" value="P:DNA transposition"/>
    <property type="evidence" value="ECO:0007669"/>
    <property type="project" value="InterPro"/>
</dbReference>
<protein>
    <recommendedName>
        <fullName evidence="1">Transposase IS110-like N-terminal domain-containing protein</fullName>
    </recommendedName>
</protein>
<reference evidence="2" key="1">
    <citation type="submission" date="2019-08" db="EMBL/GenBank/DDBJ databases">
        <authorList>
            <person name="Kucharzyk K."/>
            <person name="Murdoch R.W."/>
            <person name="Higgins S."/>
            <person name="Loffler F."/>
        </authorList>
    </citation>
    <scope>NUCLEOTIDE SEQUENCE</scope>
</reference>
<organism evidence="2">
    <name type="scientific">bioreactor metagenome</name>
    <dbReference type="NCBI Taxonomy" id="1076179"/>
    <lineage>
        <taxon>unclassified sequences</taxon>
        <taxon>metagenomes</taxon>
        <taxon>ecological metagenomes</taxon>
    </lineage>
</organism>
<evidence type="ECO:0000313" key="2">
    <source>
        <dbReference type="EMBL" id="MPM06262.1"/>
    </source>
</evidence>
<sequence length="110" mass="12569">MVKAVKGNKDDEKDARWIGDLFRIGFVPGSFIPPQAICIFREFTRYRSKLVYMKSSEKNRFQNSFTVSNVALDSVVSDMFGKSASAITDIPDFRRFFQSGLLCFSFAAFR</sequence>
<gene>
    <name evidence="2" type="ORF">SDC9_52561</name>
</gene>
<comment type="caution">
    <text evidence="2">The sequence shown here is derived from an EMBL/GenBank/DDBJ whole genome shotgun (WGS) entry which is preliminary data.</text>
</comment>
<feature type="domain" description="Transposase IS110-like N-terminal" evidence="1">
    <location>
        <begin position="6"/>
        <end position="63"/>
    </location>
</feature>
<accession>A0A644WR97</accession>
<proteinExistence type="predicted"/>